<dbReference type="AlphaFoldDB" id="A0A1G2MK76"/>
<evidence type="ECO:0008006" key="4">
    <source>
        <dbReference type="Google" id="ProtNLM"/>
    </source>
</evidence>
<evidence type="ECO:0000256" key="1">
    <source>
        <dbReference type="SAM" id="Phobius"/>
    </source>
</evidence>
<dbReference type="STRING" id="1802306.A3C72_00435"/>
<dbReference type="InterPro" id="IPR026898">
    <property type="entry name" value="PrsW"/>
</dbReference>
<proteinExistence type="predicted"/>
<dbReference type="GO" id="GO:0008233">
    <property type="term" value="F:peptidase activity"/>
    <property type="evidence" value="ECO:0007669"/>
    <property type="project" value="InterPro"/>
</dbReference>
<organism evidence="2 3">
    <name type="scientific">Candidatus Taylorbacteria bacterium RIFCSPHIGHO2_02_FULL_43_32b</name>
    <dbReference type="NCBI Taxonomy" id="1802306"/>
    <lineage>
        <taxon>Bacteria</taxon>
        <taxon>Candidatus Tayloriibacteriota</taxon>
    </lineage>
</organism>
<feature type="transmembrane region" description="Helical" evidence="1">
    <location>
        <begin position="6"/>
        <end position="26"/>
    </location>
</feature>
<accession>A0A1G2MK76</accession>
<protein>
    <recommendedName>
        <fullName evidence="4">Protease PrsW</fullName>
    </recommendedName>
</protein>
<dbReference type="PANTHER" id="PTHR36844:SF1">
    <property type="entry name" value="PROTEASE PRSW"/>
    <property type="match status" value="1"/>
</dbReference>
<feature type="transmembrane region" description="Helical" evidence="1">
    <location>
        <begin position="141"/>
        <end position="164"/>
    </location>
</feature>
<dbReference type="PANTHER" id="PTHR36844">
    <property type="entry name" value="PROTEASE PRSW"/>
    <property type="match status" value="1"/>
</dbReference>
<dbReference type="Proteomes" id="UP000177130">
    <property type="component" value="Unassembled WGS sequence"/>
</dbReference>
<keyword evidence="1" id="KW-1133">Transmembrane helix</keyword>
<feature type="transmembrane region" description="Helical" evidence="1">
    <location>
        <begin position="68"/>
        <end position="91"/>
    </location>
</feature>
<name>A0A1G2MK76_9BACT</name>
<keyword evidence="1" id="KW-0812">Transmembrane</keyword>
<comment type="caution">
    <text evidence="2">The sequence shown here is derived from an EMBL/GenBank/DDBJ whole genome shotgun (WGS) entry which is preliminary data.</text>
</comment>
<evidence type="ECO:0000313" key="2">
    <source>
        <dbReference type="EMBL" id="OHA23421.1"/>
    </source>
</evidence>
<reference evidence="2 3" key="1">
    <citation type="journal article" date="2016" name="Nat. Commun.">
        <title>Thousands of microbial genomes shed light on interconnected biogeochemical processes in an aquifer system.</title>
        <authorList>
            <person name="Anantharaman K."/>
            <person name="Brown C.T."/>
            <person name="Hug L.A."/>
            <person name="Sharon I."/>
            <person name="Castelle C.J."/>
            <person name="Probst A.J."/>
            <person name="Thomas B.C."/>
            <person name="Singh A."/>
            <person name="Wilkins M.J."/>
            <person name="Karaoz U."/>
            <person name="Brodie E.L."/>
            <person name="Williams K.H."/>
            <person name="Hubbard S.S."/>
            <person name="Banfield J.F."/>
        </authorList>
    </citation>
    <scope>NUCLEOTIDE SEQUENCE [LARGE SCALE GENOMIC DNA]</scope>
</reference>
<sequence>MAEVQTLFFSLLGGILPALLWLWFWLREDKMHPEPRRLLFLSFIGGMVAVALALPLEKFAERMIVNGTLIIIAWSLIEEILKLGAAYLGGLDRKDCDEPLDPMIYLITAALGFAAAENTLFLLSSVKEGFLDGMLTGNLRFIGASLLHVLCSALIGVFMALSFYKKTYIKIIYLTVGIIAAVAAHFLFNYYVMKSQAGGTFLVFSLVWVAIIGLLLIFEKIKKIRQI</sequence>
<feature type="transmembrane region" description="Helical" evidence="1">
    <location>
        <begin position="38"/>
        <end position="56"/>
    </location>
</feature>
<evidence type="ECO:0000313" key="3">
    <source>
        <dbReference type="Proteomes" id="UP000177130"/>
    </source>
</evidence>
<keyword evidence="1" id="KW-0472">Membrane</keyword>
<dbReference type="EMBL" id="MHRK01000034">
    <property type="protein sequence ID" value="OHA23421.1"/>
    <property type="molecule type" value="Genomic_DNA"/>
</dbReference>
<dbReference type="Pfam" id="PF13367">
    <property type="entry name" value="PrsW-protease"/>
    <property type="match status" value="1"/>
</dbReference>
<feature type="transmembrane region" description="Helical" evidence="1">
    <location>
        <begin position="171"/>
        <end position="192"/>
    </location>
</feature>
<feature type="transmembrane region" description="Helical" evidence="1">
    <location>
        <begin position="198"/>
        <end position="218"/>
    </location>
</feature>
<feature type="transmembrane region" description="Helical" evidence="1">
    <location>
        <begin position="103"/>
        <end position="121"/>
    </location>
</feature>
<gene>
    <name evidence="2" type="ORF">A3C72_00435</name>
</gene>